<feature type="region of interest" description="Disordered" evidence="1">
    <location>
        <begin position="384"/>
        <end position="413"/>
    </location>
</feature>
<organism evidence="3 4">
    <name type="scientific">Holothuria leucospilota</name>
    <name type="common">Black long sea cucumber</name>
    <name type="synonym">Mertensiothuria leucospilota</name>
    <dbReference type="NCBI Taxonomy" id="206669"/>
    <lineage>
        <taxon>Eukaryota</taxon>
        <taxon>Metazoa</taxon>
        <taxon>Echinodermata</taxon>
        <taxon>Eleutherozoa</taxon>
        <taxon>Echinozoa</taxon>
        <taxon>Holothuroidea</taxon>
        <taxon>Aspidochirotacea</taxon>
        <taxon>Aspidochirotida</taxon>
        <taxon>Holothuriidae</taxon>
        <taxon>Holothuria</taxon>
    </lineage>
</organism>
<feature type="region of interest" description="Disordered" evidence="1">
    <location>
        <begin position="1"/>
        <end position="42"/>
    </location>
</feature>
<evidence type="ECO:0000313" key="4">
    <source>
        <dbReference type="Proteomes" id="UP001152320"/>
    </source>
</evidence>
<evidence type="ECO:0000256" key="1">
    <source>
        <dbReference type="SAM" id="MobiDB-lite"/>
    </source>
</evidence>
<protein>
    <submittedName>
        <fullName evidence="3">Uncharacterized protein</fullName>
    </submittedName>
</protein>
<feature type="region of interest" description="Disordered" evidence="1">
    <location>
        <begin position="433"/>
        <end position="458"/>
    </location>
</feature>
<dbReference type="Proteomes" id="UP001152320">
    <property type="component" value="Chromosome 8"/>
</dbReference>
<keyword evidence="2" id="KW-0472">Membrane</keyword>
<proteinExistence type="predicted"/>
<sequence length="458" mass="49696">MGSGARHGGRRRAAHHRRARQNRRRRHRRNHRAHAHHNNGQPFQNHIIFGAVHRRRTNDTSQTSQGVNVTYYSSSNSSVSSSALAYFPMCRVLSVFLWFAGIMMMSLGGFRTPIGFIGVGCLVVGILMLILTSLFMSGSCAQHCQSNADPEQPVPANAPEGNDQAARPVRPVVAISPPDAAAFNDSAPNYPSPDPASDKPPSYEEVMAGQYPPTISATVLPPIPEDVNTEPVLSQGMTASAPTMPPYPVNYAQAQPYGYPPVQPYPPVDVQSYQRTETERTQDPTPSYPPPITSIQVDPHMAVDTSFQVHTTQSTENGDSSQISSSFVPQPESRFEEVEPVMPLVPPQPQVAPPISSSSLVETSLSSETLPVVQVDTLQTLPLEPSSQNQTSMHLSDSSTTANNSVEHSSHGNTEVITVINEVEGTANIEKTDLQSEHVNGLPQSMDASVRTESYSEC</sequence>
<comment type="caution">
    <text evidence="3">The sequence shown here is derived from an EMBL/GenBank/DDBJ whole genome shotgun (WGS) entry which is preliminary data.</text>
</comment>
<dbReference type="EMBL" id="JAIZAY010000008">
    <property type="protein sequence ID" value="KAJ8037914.1"/>
    <property type="molecule type" value="Genomic_DNA"/>
</dbReference>
<feature type="compositionally biased region" description="Basic residues" evidence="1">
    <location>
        <begin position="7"/>
        <end position="37"/>
    </location>
</feature>
<keyword evidence="2" id="KW-0812">Transmembrane</keyword>
<keyword evidence="4" id="KW-1185">Reference proteome</keyword>
<keyword evidence="2" id="KW-1133">Transmembrane helix</keyword>
<dbReference type="AlphaFoldDB" id="A0A9Q1C4C0"/>
<gene>
    <name evidence="3" type="ORF">HOLleu_18856</name>
</gene>
<dbReference type="OrthoDB" id="10681873at2759"/>
<reference evidence="3" key="1">
    <citation type="submission" date="2021-10" db="EMBL/GenBank/DDBJ databases">
        <title>Tropical sea cucumber genome reveals ecological adaptation and Cuvierian tubules defense mechanism.</title>
        <authorList>
            <person name="Chen T."/>
        </authorList>
    </citation>
    <scope>NUCLEOTIDE SEQUENCE</scope>
    <source>
        <strain evidence="3">Nanhai2018</strain>
        <tissue evidence="3">Muscle</tissue>
    </source>
</reference>
<name>A0A9Q1C4C0_HOLLE</name>
<feature type="compositionally biased region" description="Polar residues" evidence="1">
    <location>
        <begin position="442"/>
        <end position="458"/>
    </location>
</feature>
<evidence type="ECO:0000313" key="3">
    <source>
        <dbReference type="EMBL" id="KAJ8037914.1"/>
    </source>
</evidence>
<evidence type="ECO:0000256" key="2">
    <source>
        <dbReference type="SAM" id="Phobius"/>
    </source>
</evidence>
<feature type="region of interest" description="Disordered" evidence="1">
    <location>
        <begin position="183"/>
        <end position="207"/>
    </location>
</feature>
<feature type="region of interest" description="Disordered" evidence="1">
    <location>
        <begin position="146"/>
        <end position="165"/>
    </location>
</feature>
<feature type="transmembrane region" description="Helical" evidence="2">
    <location>
        <begin position="114"/>
        <end position="136"/>
    </location>
</feature>
<accession>A0A9Q1C4C0</accession>
<feature type="transmembrane region" description="Helical" evidence="2">
    <location>
        <begin position="83"/>
        <end position="102"/>
    </location>
</feature>